<evidence type="ECO:0000313" key="1">
    <source>
        <dbReference type="EMBL" id="KAJ0081076.1"/>
    </source>
</evidence>
<dbReference type="EMBL" id="CM047908">
    <property type="protein sequence ID" value="KAJ0081076.1"/>
    <property type="molecule type" value="Genomic_DNA"/>
</dbReference>
<name>A0ACC1A5K8_9ROSI</name>
<comment type="caution">
    <text evidence="1">The sequence shown here is derived from an EMBL/GenBank/DDBJ whole genome shotgun (WGS) entry which is preliminary data.</text>
</comment>
<organism evidence="1 2">
    <name type="scientific">Pistacia atlantica</name>
    <dbReference type="NCBI Taxonomy" id="434234"/>
    <lineage>
        <taxon>Eukaryota</taxon>
        <taxon>Viridiplantae</taxon>
        <taxon>Streptophyta</taxon>
        <taxon>Embryophyta</taxon>
        <taxon>Tracheophyta</taxon>
        <taxon>Spermatophyta</taxon>
        <taxon>Magnoliopsida</taxon>
        <taxon>eudicotyledons</taxon>
        <taxon>Gunneridae</taxon>
        <taxon>Pentapetalae</taxon>
        <taxon>rosids</taxon>
        <taxon>malvids</taxon>
        <taxon>Sapindales</taxon>
        <taxon>Anacardiaceae</taxon>
        <taxon>Pistacia</taxon>
    </lineage>
</organism>
<gene>
    <name evidence="1" type="ORF">Patl1_10495</name>
</gene>
<keyword evidence="2" id="KW-1185">Reference proteome</keyword>
<accession>A0ACC1A5K8</accession>
<evidence type="ECO:0000313" key="2">
    <source>
        <dbReference type="Proteomes" id="UP001164250"/>
    </source>
</evidence>
<reference evidence="2" key="1">
    <citation type="journal article" date="2023" name="G3 (Bethesda)">
        <title>Genome assembly and association tests identify interacting loci associated with vigor, precocity, and sex in interspecific pistachio rootstocks.</title>
        <authorList>
            <person name="Palmer W."/>
            <person name="Jacygrad E."/>
            <person name="Sagayaradj S."/>
            <person name="Cavanaugh K."/>
            <person name="Han R."/>
            <person name="Bertier L."/>
            <person name="Beede B."/>
            <person name="Kafkas S."/>
            <person name="Golino D."/>
            <person name="Preece J."/>
            <person name="Michelmore R."/>
        </authorList>
    </citation>
    <scope>NUCLEOTIDE SEQUENCE [LARGE SCALE GENOMIC DNA]</scope>
</reference>
<dbReference type="Proteomes" id="UP001164250">
    <property type="component" value="Chromosome 12"/>
</dbReference>
<proteinExistence type="predicted"/>
<protein>
    <submittedName>
        <fullName evidence="1">Uncharacterized protein</fullName>
    </submittedName>
</protein>
<sequence>MSSVSWIDIVIQYSVVFHLHCFPVVLSLTRHLSSPFTCRCYSVKLTPSRWLVLTRPLLSLVFVSLVIVNSCRSVAQAPS</sequence>